<evidence type="ECO:0000256" key="3">
    <source>
        <dbReference type="ARBA" id="ARBA00022475"/>
    </source>
</evidence>
<reference evidence="9 10" key="1">
    <citation type="submission" date="2010-08" db="EMBL/GenBank/DDBJ databases">
        <authorList>
            <person name="Weinstock G."/>
            <person name="Sodergren E."/>
            <person name="Clifton S."/>
            <person name="Fulton L."/>
            <person name="Fulton B."/>
            <person name="Courtney L."/>
            <person name="Fronick C."/>
            <person name="Harrison M."/>
            <person name="Strong C."/>
            <person name="Farmer C."/>
            <person name="Delahaunty K."/>
            <person name="Markovic C."/>
            <person name="Hall O."/>
            <person name="Minx P."/>
            <person name="Tomlinson C."/>
            <person name="Mitreva M."/>
            <person name="Hou S."/>
            <person name="Chen J."/>
            <person name="Wollam A."/>
            <person name="Pepin K.H."/>
            <person name="Johnson M."/>
            <person name="Bhonagiri V."/>
            <person name="Zhang X."/>
            <person name="Suruliraj S."/>
            <person name="Warren W."/>
            <person name="Chinwalla A."/>
            <person name="Mardis E.R."/>
            <person name="Wilson R.K."/>
        </authorList>
    </citation>
    <scope>NUCLEOTIDE SEQUENCE [LARGE SCALE GENOMIC DNA]</scope>
    <source>
        <strain evidence="9 10">F0359</strain>
    </source>
</reference>
<gene>
    <name evidence="9" type="ORF">HMPREF9429_00266</name>
</gene>
<feature type="transmembrane region" description="Helical" evidence="7">
    <location>
        <begin position="218"/>
        <end position="235"/>
    </location>
</feature>
<keyword evidence="10" id="KW-1185">Reference proteome</keyword>
<protein>
    <submittedName>
        <fullName evidence="9">Putative membrane protein</fullName>
    </submittedName>
</protein>
<dbReference type="STRING" id="706434.HMPREF9429_00266"/>
<feature type="transmembrane region" description="Helical" evidence="7">
    <location>
        <begin position="39"/>
        <end position="60"/>
    </location>
</feature>
<dbReference type="PANTHER" id="PTHR32322:SF18">
    <property type="entry name" value="S-ADENOSYLMETHIONINE_S-ADENOSYLHOMOCYSTEINE TRANSPORTER"/>
    <property type="match status" value="1"/>
</dbReference>
<evidence type="ECO:0000256" key="7">
    <source>
        <dbReference type="SAM" id="Phobius"/>
    </source>
</evidence>
<keyword evidence="3" id="KW-1003">Cell membrane</keyword>
<dbReference type="InterPro" id="IPR000620">
    <property type="entry name" value="EamA_dom"/>
</dbReference>
<comment type="similarity">
    <text evidence="2">Belongs to the EamA transporter family.</text>
</comment>
<dbReference type="Pfam" id="PF00892">
    <property type="entry name" value="EamA"/>
    <property type="match status" value="2"/>
</dbReference>
<keyword evidence="4 7" id="KW-0812">Transmembrane</keyword>
<comment type="caution">
    <text evidence="9">The sequence shown here is derived from an EMBL/GenBank/DDBJ whole genome shotgun (WGS) entry which is preliminary data.</text>
</comment>
<feature type="transmembrane region" description="Helical" evidence="7">
    <location>
        <begin position="66"/>
        <end position="85"/>
    </location>
</feature>
<accession>E2ZA09</accession>
<evidence type="ECO:0000313" key="10">
    <source>
        <dbReference type="Proteomes" id="UP000003195"/>
    </source>
</evidence>
<proteinExistence type="inferred from homology"/>
<dbReference type="HOGENOM" id="CLU_033863_19_0_9"/>
<evidence type="ECO:0000256" key="4">
    <source>
        <dbReference type="ARBA" id="ARBA00022692"/>
    </source>
</evidence>
<sequence length="328" mass="35805">MIGEPRLYYSNAVIAMRLLHFFKKGGDTVKTLTNTTRGYWCAALGGVIWGLSGVAGQFLLSVYDASPFWLTGVRMTCAGIVFLILSLRQTRSLGIVVRHPKELITIFVYGIFGLMLNQLSYFFSISYSNAGTATVLQTLCVVMMAVLVCLQRRRLPYSREVLSVILAFIGVVLIATHGRITELVLSPRALIWGLLDAVSCVVYTLLSIKPVRKWGSVVVNAIGMLTGGIFLSLLYRPWEAMPHLDLAGWLAFFGIVLFGTVLTYVLFLQGVRDIGPLNTTLIATVEPVSSALCSALLLGTVFTFAEIVGLVLIIATVFLIVAQKKVTG</sequence>
<dbReference type="AlphaFoldDB" id="E2ZA09"/>
<dbReference type="EMBL" id="AECS01000010">
    <property type="protein sequence ID" value="EFQ04771.1"/>
    <property type="molecule type" value="Genomic_DNA"/>
</dbReference>
<feature type="transmembrane region" description="Helical" evidence="7">
    <location>
        <begin position="304"/>
        <end position="322"/>
    </location>
</feature>
<dbReference type="eggNOG" id="COG0697">
    <property type="taxonomic scope" value="Bacteria"/>
</dbReference>
<dbReference type="PANTHER" id="PTHR32322">
    <property type="entry name" value="INNER MEMBRANE TRANSPORTER"/>
    <property type="match status" value="1"/>
</dbReference>
<evidence type="ECO:0000256" key="6">
    <source>
        <dbReference type="ARBA" id="ARBA00023136"/>
    </source>
</evidence>
<feature type="transmembrane region" description="Helical" evidence="7">
    <location>
        <begin position="247"/>
        <end position="267"/>
    </location>
</feature>
<keyword evidence="5 7" id="KW-1133">Transmembrane helix</keyword>
<feature type="transmembrane region" description="Helical" evidence="7">
    <location>
        <begin position="161"/>
        <end position="177"/>
    </location>
</feature>
<evidence type="ECO:0000259" key="8">
    <source>
        <dbReference type="Pfam" id="PF00892"/>
    </source>
</evidence>
<feature type="transmembrane region" description="Helical" evidence="7">
    <location>
        <begin position="130"/>
        <end position="149"/>
    </location>
</feature>
<dbReference type="InterPro" id="IPR050638">
    <property type="entry name" value="AA-Vitamin_Transporters"/>
</dbReference>
<keyword evidence="6 7" id="KW-0472">Membrane</keyword>
<feature type="domain" description="EamA" evidence="8">
    <location>
        <begin position="189"/>
        <end position="321"/>
    </location>
</feature>
<organism evidence="9 10">
    <name type="scientific">Megasphaera micronuciformis F0359</name>
    <dbReference type="NCBI Taxonomy" id="706434"/>
    <lineage>
        <taxon>Bacteria</taxon>
        <taxon>Bacillati</taxon>
        <taxon>Bacillota</taxon>
        <taxon>Negativicutes</taxon>
        <taxon>Veillonellales</taxon>
        <taxon>Veillonellaceae</taxon>
        <taxon>Megasphaera</taxon>
    </lineage>
</organism>
<dbReference type="SUPFAM" id="SSF103481">
    <property type="entry name" value="Multidrug resistance efflux transporter EmrE"/>
    <property type="match status" value="2"/>
</dbReference>
<dbReference type="GO" id="GO:0005886">
    <property type="term" value="C:plasma membrane"/>
    <property type="evidence" value="ECO:0007669"/>
    <property type="project" value="UniProtKB-SubCell"/>
</dbReference>
<evidence type="ECO:0000313" key="9">
    <source>
        <dbReference type="EMBL" id="EFQ04771.1"/>
    </source>
</evidence>
<evidence type="ECO:0000256" key="5">
    <source>
        <dbReference type="ARBA" id="ARBA00022989"/>
    </source>
</evidence>
<feature type="domain" description="EamA" evidence="8">
    <location>
        <begin position="37"/>
        <end position="175"/>
    </location>
</feature>
<evidence type="ECO:0000256" key="2">
    <source>
        <dbReference type="ARBA" id="ARBA00007362"/>
    </source>
</evidence>
<feature type="transmembrane region" description="Helical" evidence="7">
    <location>
        <begin position="106"/>
        <end position="124"/>
    </location>
</feature>
<comment type="subcellular location">
    <subcellularLocation>
        <location evidence="1">Cell membrane</location>
        <topology evidence="1">Multi-pass membrane protein</topology>
    </subcellularLocation>
</comment>
<name>E2ZA09_9FIRM</name>
<feature type="transmembrane region" description="Helical" evidence="7">
    <location>
        <begin position="189"/>
        <end position="206"/>
    </location>
</feature>
<evidence type="ECO:0000256" key="1">
    <source>
        <dbReference type="ARBA" id="ARBA00004651"/>
    </source>
</evidence>
<dbReference type="InterPro" id="IPR037185">
    <property type="entry name" value="EmrE-like"/>
</dbReference>
<dbReference type="Proteomes" id="UP000003195">
    <property type="component" value="Unassembled WGS sequence"/>
</dbReference>